<keyword evidence="3" id="KW-1185">Reference proteome</keyword>
<proteinExistence type="predicted"/>
<name>A0AAV7IG20_COTGL</name>
<feature type="region of interest" description="Disordered" evidence="1">
    <location>
        <begin position="99"/>
        <end position="143"/>
    </location>
</feature>
<dbReference type="EMBL" id="JAHXZJ010001864">
    <property type="protein sequence ID" value="KAH0550262.1"/>
    <property type="molecule type" value="Genomic_DNA"/>
</dbReference>
<evidence type="ECO:0000313" key="3">
    <source>
        <dbReference type="Proteomes" id="UP000826195"/>
    </source>
</evidence>
<organism evidence="2 3">
    <name type="scientific">Cotesia glomerata</name>
    <name type="common">Lepidopteran parasitic wasp</name>
    <name type="synonym">Apanteles glomeratus</name>
    <dbReference type="NCBI Taxonomy" id="32391"/>
    <lineage>
        <taxon>Eukaryota</taxon>
        <taxon>Metazoa</taxon>
        <taxon>Ecdysozoa</taxon>
        <taxon>Arthropoda</taxon>
        <taxon>Hexapoda</taxon>
        <taxon>Insecta</taxon>
        <taxon>Pterygota</taxon>
        <taxon>Neoptera</taxon>
        <taxon>Endopterygota</taxon>
        <taxon>Hymenoptera</taxon>
        <taxon>Apocrita</taxon>
        <taxon>Ichneumonoidea</taxon>
        <taxon>Braconidae</taxon>
        <taxon>Microgastrinae</taxon>
        <taxon>Cotesia</taxon>
    </lineage>
</organism>
<accession>A0AAV7IG20</accession>
<dbReference type="AlphaFoldDB" id="A0AAV7IG20"/>
<evidence type="ECO:0000313" key="2">
    <source>
        <dbReference type="EMBL" id="KAH0550262.1"/>
    </source>
</evidence>
<dbReference type="Proteomes" id="UP000826195">
    <property type="component" value="Unassembled WGS sequence"/>
</dbReference>
<protein>
    <submittedName>
        <fullName evidence="2">Uncharacterized protein</fullName>
    </submittedName>
</protein>
<comment type="caution">
    <text evidence="2">The sequence shown here is derived from an EMBL/GenBank/DDBJ whole genome shotgun (WGS) entry which is preliminary data.</text>
</comment>
<sequence>MGNILKADLSISIDATSPTNLFSNSHIYPWVVKRELVDVWRDKRGPLFYTQIKVTTTLSKLKEYSEVTWKPTRTADSELDVISDEPSLYSSTPCFLFPSALSQTPRENEPEAHEDTGRGDRTHSSERDMDLVGATVGPAQDKP</sequence>
<evidence type="ECO:0000256" key="1">
    <source>
        <dbReference type="SAM" id="MobiDB-lite"/>
    </source>
</evidence>
<feature type="compositionally biased region" description="Basic and acidic residues" evidence="1">
    <location>
        <begin position="106"/>
        <end position="130"/>
    </location>
</feature>
<gene>
    <name evidence="2" type="ORF">KQX54_018472</name>
</gene>
<reference evidence="2 3" key="1">
    <citation type="journal article" date="2021" name="J. Hered.">
        <title>A chromosome-level genome assembly of the parasitoid wasp, Cotesia glomerata (Hymenoptera: Braconidae).</title>
        <authorList>
            <person name="Pinto B.J."/>
            <person name="Weis J.J."/>
            <person name="Gamble T."/>
            <person name="Ode P.J."/>
            <person name="Paul R."/>
            <person name="Zaspel J.M."/>
        </authorList>
    </citation>
    <scope>NUCLEOTIDE SEQUENCE [LARGE SCALE GENOMIC DNA]</scope>
    <source>
        <strain evidence="2">CgM1</strain>
    </source>
</reference>